<dbReference type="AlphaFoldDB" id="A0A285LT72"/>
<sequence length="116" mass="12347">MVPTACSLALADLHASRHRVAGMTTWELGEPVATRELRKGENSVTVVFGKPQQAEGGGYYCPVRVDGIEADPTTRAIFGMDSVQALIEAMSFAGRVLEATGEYTFEGGPDLGFPRG</sequence>
<dbReference type="Pfam" id="PF22302">
    <property type="entry name" value="DUF6968"/>
    <property type="match status" value="1"/>
</dbReference>
<evidence type="ECO:0000313" key="2">
    <source>
        <dbReference type="EMBL" id="SNY88144.1"/>
    </source>
</evidence>
<reference evidence="2 3" key="1">
    <citation type="submission" date="2017-09" db="EMBL/GenBank/DDBJ databases">
        <authorList>
            <person name="Ehlers B."/>
            <person name="Leendertz F.H."/>
        </authorList>
    </citation>
    <scope>NUCLEOTIDE SEQUENCE [LARGE SCALE GENOMIC DNA]</scope>
    <source>
        <strain evidence="2 3">DSM 45537</strain>
    </source>
</reference>
<evidence type="ECO:0000259" key="1">
    <source>
        <dbReference type="Pfam" id="PF22302"/>
    </source>
</evidence>
<feature type="domain" description="DUF6968" evidence="1">
    <location>
        <begin position="34"/>
        <end position="114"/>
    </location>
</feature>
<proteinExistence type="predicted"/>
<protein>
    <recommendedName>
        <fullName evidence="1">DUF6968 domain-containing protein</fullName>
    </recommendedName>
</protein>
<organism evidence="2 3">
    <name type="scientific">Nocardia amikacinitolerans</name>
    <dbReference type="NCBI Taxonomy" id="756689"/>
    <lineage>
        <taxon>Bacteria</taxon>
        <taxon>Bacillati</taxon>
        <taxon>Actinomycetota</taxon>
        <taxon>Actinomycetes</taxon>
        <taxon>Mycobacteriales</taxon>
        <taxon>Nocardiaceae</taxon>
        <taxon>Nocardia</taxon>
    </lineage>
</organism>
<evidence type="ECO:0000313" key="3">
    <source>
        <dbReference type="Proteomes" id="UP000219565"/>
    </source>
</evidence>
<dbReference type="EMBL" id="OBEG01000005">
    <property type="protein sequence ID" value="SNY88144.1"/>
    <property type="molecule type" value="Genomic_DNA"/>
</dbReference>
<name>A0A285LT72_9NOCA</name>
<dbReference type="Proteomes" id="UP000219565">
    <property type="component" value="Unassembled WGS sequence"/>
</dbReference>
<dbReference type="InterPro" id="IPR054241">
    <property type="entry name" value="DUF6968"/>
</dbReference>
<accession>A0A285LT72</accession>
<gene>
    <name evidence="2" type="ORF">SAMN04244553_5106</name>
</gene>
<keyword evidence="3" id="KW-1185">Reference proteome</keyword>
<dbReference type="STRING" id="1379680.GCA_001612615_04280"/>